<evidence type="ECO:0000313" key="3">
    <source>
        <dbReference type="EMBL" id="MFD2094785.1"/>
    </source>
</evidence>
<dbReference type="Proteomes" id="UP001597380">
    <property type="component" value="Unassembled WGS sequence"/>
</dbReference>
<dbReference type="RefSeq" id="WP_345338219.1">
    <property type="nucleotide sequence ID" value="NZ_BAABLI010000004.1"/>
</dbReference>
<evidence type="ECO:0000256" key="1">
    <source>
        <dbReference type="SAM" id="Coils"/>
    </source>
</evidence>
<feature type="transmembrane region" description="Helical" evidence="2">
    <location>
        <begin position="6"/>
        <end position="25"/>
    </location>
</feature>
<dbReference type="EMBL" id="JBHUHT010000007">
    <property type="protein sequence ID" value="MFD2094785.1"/>
    <property type="molecule type" value="Genomic_DNA"/>
</dbReference>
<reference evidence="4" key="1">
    <citation type="journal article" date="2019" name="Int. J. Syst. Evol. Microbiol.">
        <title>The Global Catalogue of Microorganisms (GCM) 10K type strain sequencing project: providing services to taxonomists for standard genome sequencing and annotation.</title>
        <authorList>
            <consortium name="The Broad Institute Genomics Platform"/>
            <consortium name="The Broad Institute Genome Sequencing Center for Infectious Disease"/>
            <person name="Wu L."/>
            <person name="Ma J."/>
        </authorList>
    </citation>
    <scope>NUCLEOTIDE SEQUENCE [LARGE SCALE GENOMIC DNA]</scope>
    <source>
        <strain evidence="4">CGMCC 1.10992</strain>
    </source>
</reference>
<keyword evidence="2" id="KW-0812">Transmembrane</keyword>
<gene>
    <name evidence="3" type="ORF">ACFSJ3_02230</name>
</gene>
<keyword evidence="2" id="KW-1133">Transmembrane helix</keyword>
<keyword evidence="1" id="KW-0175">Coiled coil</keyword>
<sequence>MSLAELALVLAVLLPVMVAVAGWWFSHSVNQRLAMLEMERDQAELQLNEMRQELQEIRAGALGVVKRVKLLEQELVETAEKQEAMALNEPENRLYNRAMKMVSLGADLEEVMTECELPRAEAELLFTLHKNKTPG</sequence>
<dbReference type="InterPro" id="IPR021244">
    <property type="entry name" value="DUF2802"/>
</dbReference>
<proteinExistence type="predicted"/>
<name>A0ABW4XH04_9GAMM</name>
<dbReference type="Pfam" id="PF10975">
    <property type="entry name" value="DUF2802"/>
    <property type="match status" value="1"/>
</dbReference>
<evidence type="ECO:0000256" key="2">
    <source>
        <dbReference type="SAM" id="Phobius"/>
    </source>
</evidence>
<feature type="coiled-coil region" evidence="1">
    <location>
        <begin position="26"/>
        <end position="60"/>
    </location>
</feature>
<accession>A0ABW4XH04</accession>
<protein>
    <submittedName>
        <fullName evidence="3">DUF2802 domain-containing protein</fullName>
    </submittedName>
</protein>
<keyword evidence="4" id="KW-1185">Reference proteome</keyword>
<organism evidence="3 4">
    <name type="scientific">Corallincola platygyrae</name>
    <dbReference type="NCBI Taxonomy" id="1193278"/>
    <lineage>
        <taxon>Bacteria</taxon>
        <taxon>Pseudomonadati</taxon>
        <taxon>Pseudomonadota</taxon>
        <taxon>Gammaproteobacteria</taxon>
        <taxon>Alteromonadales</taxon>
        <taxon>Psychromonadaceae</taxon>
        <taxon>Corallincola</taxon>
    </lineage>
</organism>
<comment type="caution">
    <text evidence="3">The sequence shown here is derived from an EMBL/GenBank/DDBJ whole genome shotgun (WGS) entry which is preliminary data.</text>
</comment>
<evidence type="ECO:0000313" key="4">
    <source>
        <dbReference type="Proteomes" id="UP001597380"/>
    </source>
</evidence>
<keyword evidence="2" id="KW-0472">Membrane</keyword>